<dbReference type="STRING" id="929556.Solca_2549"/>
<dbReference type="HOGENOM" id="CLU_1823574_0_0_10"/>
<gene>
    <name evidence="1" type="ordered locus">Solca_2549</name>
</gene>
<sequence>MKKTLLTLIVFVAVVSFIACSKKEENRVEEGSYSGDFKVSYGSTVHTGKTSLTIEGNRFSSTAGANRFPAGGSGSCTINLGKMAFADQNYWTADFDWGLILSGEYEYSFDGKNLNLKKEVKYDGGSTIYEYKLKKN</sequence>
<dbReference type="eggNOG" id="COG3187">
    <property type="taxonomic scope" value="Bacteria"/>
</dbReference>
<dbReference type="PROSITE" id="PS51257">
    <property type="entry name" value="PROKAR_LIPOPROTEIN"/>
    <property type="match status" value="1"/>
</dbReference>
<dbReference type="Proteomes" id="UP000007590">
    <property type="component" value="Chromosome"/>
</dbReference>
<name>H8KRK2_SOLCM</name>
<proteinExistence type="predicted"/>
<protein>
    <recommendedName>
        <fullName evidence="3">Lipocalin-like domain-containing protein</fullName>
    </recommendedName>
</protein>
<evidence type="ECO:0008006" key="3">
    <source>
        <dbReference type="Google" id="ProtNLM"/>
    </source>
</evidence>
<keyword evidence="2" id="KW-1185">Reference proteome</keyword>
<accession>H8KRK2</accession>
<dbReference type="EMBL" id="CP003349">
    <property type="protein sequence ID" value="AFD07583.1"/>
    <property type="molecule type" value="Genomic_DNA"/>
</dbReference>
<dbReference type="AlphaFoldDB" id="H8KRK2"/>
<evidence type="ECO:0000313" key="1">
    <source>
        <dbReference type="EMBL" id="AFD07583.1"/>
    </source>
</evidence>
<dbReference type="KEGG" id="scn:Solca_2549"/>
<evidence type="ECO:0000313" key="2">
    <source>
        <dbReference type="Proteomes" id="UP000007590"/>
    </source>
</evidence>
<reference evidence="1" key="1">
    <citation type="submission" date="2012-02" db="EMBL/GenBank/DDBJ databases">
        <title>The complete genome of Solitalea canadensis DSM 3403.</title>
        <authorList>
            <consortium name="US DOE Joint Genome Institute (JGI-PGF)"/>
            <person name="Lucas S."/>
            <person name="Copeland A."/>
            <person name="Lapidus A."/>
            <person name="Glavina del Rio T."/>
            <person name="Dalin E."/>
            <person name="Tice H."/>
            <person name="Bruce D."/>
            <person name="Goodwin L."/>
            <person name="Pitluck S."/>
            <person name="Peters L."/>
            <person name="Ovchinnikova G."/>
            <person name="Lu M."/>
            <person name="Kyrpides N."/>
            <person name="Mavromatis K."/>
            <person name="Ivanova N."/>
            <person name="Brettin T."/>
            <person name="Detter J.C."/>
            <person name="Han C."/>
            <person name="Larimer F."/>
            <person name="Land M."/>
            <person name="Hauser L."/>
            <person name="Markowitz V."/>
            <person name="Cheng J.-F."/>
            <person name="Hugenholtz P."/>
            <person name="Woyke T."/>
            <person name="Wu D."/>
            <person name="Spring S."/>
            <person name="Schroeder M."/>
            <person name="Kopitz M."/>
            <person name="Brambilla E."/>
            <person name="Klenk H.-P."/>
            <person name="Eisen J.A."/>
        </authorList>
    </citation>
    <scope>NUCLEOTIDE SEQUENCE</scope>
    <source>
        <strain evidence="1">DSM 3403</strain>
    </source>
</reference>
<dbReference type="OrthoDB" id="708590at2"/>
<organism evidence="1 2">
    <name type="scientific">Solitalea canadensis (strain ATCC 29591 / DSM 3403 / JCM 21819 / LMG 8368 / NBRC 15130 / NCIMB 12057 / USAM 9D)</name>
    <name type="common">Flexibacter canadensis</name>
    <dbReference type="NCBI Taxonomy" id="929556"/>
    <lineage>
        <taxon>Bacteria</taxon>
        <taxon>Pseudomonadati</taxon>
        <taxon>Bacteroidota</taxon>
        <taxon>Sphingobacteriia</taxon>
        <taxon>Sphingobacteriales</taxon>
        <taxon>Sphingobacteriaceae</taxon>
        <taxon>Solitalea</taxon>
    </lineage>
</organism>
<dbReference type="RefSeq" id="WP_014680810.1">
    <property type="nucleotide sequence ID" value="NC_017770.1"/>
</dbReference>